<keyword evidence="3" id="KW-1185">Reference proteome</keyword>
<gene>
    <name evidence="2" type="ORF">FH972_015316</name>
</gene>
<evidence type="ECO:0000313" key="2">
    <source>
        <dbReference type="EMBL" id="KAE8076682.1"/>
    </source>
</evidence>
<sequence>MEAAMDEQANQAQAEEPQPQSRGGGEEEEEEPRNKDEELIAKAQKLMEKITSSLKTLAPSFSIPSPPS</sequence>
<dbReference type="Proteomes" id="UP000327013">
    <property type="component" value="Chromosome 6"/>
</dbReference>
<feature type="compositionally biased region" description="Low complexity" evidence="1">
    <location>
        <begin position="1"/>
        <end position="21"/>
    </location>
</feature>
<evidence type="ECO:0000256" key="1">
    <source>
        <dbReference type="SAM" id="MobiDB-lite"/>
    </source>
</evidence>
<protein>
    <submittedName>
        <fullName evidence="2">Uncharacterized protein</fullName>
    </submittedName>
</protein>
<organism evidence="2 3">
    <name type="scientific">Carpinus fangiana</name>
    <dbReference type="NCBI Taxonomy" id="176857"/>
    <lineage>
        <taxon>Eukaryota</taxon>
        <taxon>Viridiplantae</taxon>
        <taxon>Streptophyta</taxon>
        <taxon>Embryophyta</taxon>
        <taxon>Tracheophyta</taxon>
        <taxon>Spermatophyta</taxon>
        <taxon>Magnoliopsida</taxon>
        <taxon>eudicotyledons</taxon>
        <taxon>Gunneridae</taxon>
        <taxon>Pentapetalae</taxon>
        <taxon>rosids</taxon>
        <taxon>fabids</taxon>
        <taxon>Fagales</taxon>
        <taxon>Betulaceae</taxon>
        <taxon>Carpinus</taxon>
    </lineage>
</organism>
<name>A0A5N6RCP3_9ROSI</name>
<feature type="region of interest" description="Disordered" evidence="1">
    <location>
        <begin position="1"/>
        <end position="40"/>
    </location>
</feature>
<dbReference type="EMBL" id="CM017326">
    <property type="protein sequence ID" value="KAE8076682.1"/>
    <property type="molecule type" value="Genomic_DNA"/>
</dbReference>
<reference evidence="2 3" key="1">
    <citation type="submission" date="2019-06" db="EMBL/GenBank/DDBJ databases">
        <title>A chromosomal-level reference genome of Carpinus fangiana (Coryloideae, Betulaceae).</title>
        <authorList>
            <person name="Yang X."/>
            <person name="Wang Z."/>
            <person name="Zhang L."/>
            <person name="Hao G."/>
            <person name="Liu J."/>
            <person name="Yang Y."/>
        </authorList>
    </citation>
    <scope>NUCLEOTIDE SEQUENCE [LARGE SCALE GENOMIC DNA]</scope>
    <source>
        <strain evidence="2">Cfa_2016G</strain>
        <tissue evidence="2">Leaf</tissue>
    </source>
</reference>
<dbReference type="AlphaFoldDB" id="A0A5N6RCP3"/>
<proteinExistence type="predicted"/>
<accession>A0A5N6RCP3</accession>
<evidence type="ECO:0000313" key="3">
    <source>
        <dbReference type="Proteomes" id="UP000327013"/>
    </source>
</evidence>